<dbReference type="OrthoDB" id="5352317at2759"/>
<feature type="compositionally biased region" description="Low complexity" evidence="1">
    <location>
        <begin position="78"/>
        <end position="92"/>
    </location>
</feature>
<dbReference type="AlphaFoldDB" id="M7T1J0"/>
<evidence type="ECO:0000313" key="3">
    <source>
        <dbReference type="EMBL" id="EMR72804.1"/>
    </source>
</evidence>
<dbReference type="EMBL" id="KB705381">
    <property type="protein sequence ID" value="EMR72804.1"/>
    <property type="molecule type" value="Genomic_DNA"/>
</dbReference>
<keyword evidence="2" id="KW-0732">Signal</keyword>
<dbReference type="KEGG" id="ela:UCREL1_138"/>
<evidence type="ECO:0000256" key="1">
    <source>
        <dbReference type="SAM" id="MobiDB-lite"/>
    </source>
</evidence>
<accession>M7T1J0</accession>
<protein>
    <submittedName>
        <fullName evidence="3">Putative small secreted protein</fullName>
    </submittedName>
</protein>
<organism evidence="3 4">
    <name type="scientific">Eutypa lata (strain UCR-EL1)</name>
    <name type="common">Grapevine dieback disease fungus</name>
    <name type="synonym">Eutypa armeniacae</name>
    <dbReference type="NCBI Taxonomy" id="1287681"/>
    <lineage>
        <taxon>Eukaryota</taxon>
        <taxon>Fungi</taxon>
        <taxon>Dikarya</taxon>
        <taxon>Ascomycota</taxon>
        <taxon>Pezizomycotina</taxon>
        <taxon>Sordariomycetes</taxon>
        <taxon>Xylariomycetidae</taxon>
        <taxon>Xylariales</taxon>
        <taxon>Diatrypaceae</taxon>
        <taxon>Eutypa</taxon>
    </lineage>
</organism>
<feature type="region of interest" description="Disordered" evidence="1">
    <location>
        <begin position="78"/>
        <end position="103"/>
    </location>
</feature>
<feature type="chain" id="PRO_5004085461" evidence="2">
    <location>
        <begin position="30"/>
        <end position="195"/>
    </location>
</feature>
<reference evidence="4" key="1">
    <citation type="journal article" date="2013" name="Genome Announc.">
        <title>Draft genome sequence of the grapevine dieback fungus Eutypa lata UCR-EL1.</title>
        <authorList>
            <person name="Blanco-Ulate B."/>
            <person name="Rolshausen P.E."/>
            <person name="Cantu D."/>
        </authorList>
    </citation>
    <scope>NUCLEOTIDE SEQUENCE [LARGE SCALE GENOMIC DNA]</scope>
    <source>
        <strain evidence="4">UCR-EL1</strain>
    </source>
</reference>
<evidence type="ECO:0000313" key="4">
    <source>
        <dbReference type="Proteomes" id="UP000012174"/>
    </source>
</evidence>
<proteinExistence type="predicted"/>
<keyword evidence="4" id="KW-1185">Reference proteome</keyword>
<name>M7T1J0_EUTLA</name>
<evidence type="ECO:0000256" key="2">
    <source>
        <dbReference type="SAM" id="SignalP"/>
    </source>
</evidence>
<dbReference type="Proteomes" id="UP000012174">
    <property type="component" value="Unassembled WGS sequence"/>
</dbReference>
<gene>
    <name evidence="3" type="ORF">UCREL1_138</name>
</gene>
<feature type="signal peptide" evidence="2">
    <location>
        <begin position="1"/>
        <end position="29"/>
    </location>
</feature>
<sequence length="195" mass="20477">MSRVHFALKMYAATALISLLTVLPSLGAAVPTPAARAAEVVSMAAAENWTINALSRTCAEDLSTCTWKFGIIRITDSPTPIPTSTSTPSSTSESEKKKTKKRAAELTPCEHVLTALPDGTPATQIRGSGPSTCGDFTVTSGWSDAGGPGEEFTTISVVDYAEGLIVYPSYRDTLVQDGNVVEPDLSFPAQLIPAV</sequence>
<dbReference type="HOGENOM" id="CLU_117282_0_0_1"/>